<keyword evidence="4" id="KW-1185">Reference proteome</keyword>
<dbReference type="Proteomes" id="UP001651880">
    <property type="component" value="Unassembled WGS sequence"/>
</dbReference>
<dbReference type="Gene3D" id="2.60.40.1220">
    <property type="match status" value="5"/>
</dbReference>
<reference evidence="3 4" key="1">
    <citation type="submission" date="2021-10" db="EMBL/GenBank/DDBJ databases">
        <title>Lutispora strain m25 sp. nov., a thermophilic, non-spore-forming bacterium isolated from a lab-scale methanogenic bioreactor digesting anaerobic sludge.</title>
        <authorList>
            <person name="El Houari A."/>
            <person name="Mcdonald J."/>
        </authorList>
    </citation>
    <scope>NUCLEOTIDE SEQUENCE [LARGE SCALE GENOMIC DNA]</scope>
    <source>
        <strain evidence="4">m25</strain>
    </source>
</reference>
<comment type="caution">
    <text evidence="3">The sequence shown here is derived from an EMBL/GenBank/DDBJ whole genome shotgun (WGS) entry which is preliminary data.</text>
</comment>
<proteinExistence type="predicted"/>
<dbReference type="InterPro" id="IPR014755">
    <property type="entry name" value="Cu-Rt/internalin_Ig-like"/>
</dbReference>
<sequence>MKKVLSFILILVLVFQGTLAAFADTGTTDAAAASPAVQSSDTEEAEEEVISAEAEACLTLGIISEDEATVEYMKQEVTKLTAATMLLRLRGLYEEAKAYNGSESFRDADKVSSTEEKNILAYLKKNPQYGFAGDEEDNFNPTQTVTEQYYYRVLLEALGYKEIKEDSSGDFIWEDTLDFAQKVGLTPAKVEKATIDNLASAVIKALKANTADERVYINKLIEAGIFTKEQAGYAGIYEAEVKSAASAGNTLVKLEFNRPVDKIVAEDKSIYKIEGLETEWSEAVGLEVKSAKKMPNGRNVVILETSPQTCGQVYSIKYGNGSFKFAGLPETGGRLSLKSVREDTEESSKGEIIVKFDRAVDAVSATDINNYSFEGGTIEAVRMPTDVEVYFRVKGLKGGKTIKAKVSNITALDGSVLKSAQYSFRLASSSTNAQRVTDIDAGGNTRVMVTFAKTYDRKSAADPANYEIKSASGSLAVKEIREASSIKVELITEPQQSVEYELTVKNVADTRGNVMSKPYKKFFRGKMPTKSQPRITGIQILERNLIEVSFSSKARLDMESAKNVRNYTIDGDVTIYSATTPPKNEDPADFRKIQLKVSPLALNQRYTLNFEGIKDEYGNEIRETKLSKHADANAVAAAGIKAVKSLVGSGDQYVTQIELEFDKQLDFLDAMDISKIWIDGGIGHPVSSVFTVVDKKLLLDLPTPLISSKKYTVSIDGIMDNAGNMLKIEKVPFYATVAEDDKNPPEIDDVSAVNKYVVSVAFDRPIGNIGDAKLELKKVDSNGGPVGDSIILTSKVVYDDDRRVEFSDYPKKKLEDAEYMIVGLSAKNILGRRYELPTDFRNRAVFQGTGEEPEKPEVQSIYQKDAKKFELYFSEKVKATSVNFDGLTPGVKVDDSTIGYLKSTGILKSGKVFKADLGKSFTNMHGIKIQNTDEKSETEITADLDDSEAPYIENVEAVDRNTVKVAFNEGLERPGAYEIEYVNNKGKKAVIKPEAVVGAEQDDTVLLTLSSGFLTSEYEYTLRVKSDPMDYAGNKANIVGEEYAFSGTDTKTTDNYITQIEAIGDTRVRISYYKPLDTSKPITMSLMKRFTPPFITDRTPGKEPYYESSTTIIINTTVSLESGVWYWLYPHENDWRNTNIIGALQSSVPNELEVELSNDEYVFIYSGMNATDTVTAEVYGLKETNGSYKLDKLTKLTITSTDEEDPGFELDSQNNLVLSAGVKDSNGSAVFNYADSELKTAVNAVKQAYQAETIPNPTEAQQQNAADLEKKAVDLIKAYTGVCKKELMKLLTPDGSGLN</sequence>
<protein>
    <submittedName>
        <fullName evidence="3">Ig-like domain-containing protein</fullName>
    </submittedName>
</protein>
<evidence type="ECO:0000313" key="3">
    <source>
        <dbReference type="EMBL" id="MCQ1530465.1"/>
    </source>
</evidence>
<feature type="chain" id="PRO_5045130932" evidence="2">
    <location>
        <begin position="24"/>
        <end position="1299"/>
    </location>
</feature>
<accession>A0ABT1NGS9</accession>
<evidence type="ECO:0000313" key="4">
    <source>
        <dbReference type="Proteomes" id="UP001651880"/>
    </source>
</evidence>
<gene>
    <name evidence="3" type="ORF">LJD61_13015</name>
</gene>
<feature type="signal peptide" evidence="2">
    <location>
        <begin position="1"/>
        <end position="23"/>
    </location>
</feature>
<organism evidence="3 4">
    <name type="scientific">Lutispora saccharofermentans</name>
    <dbReference type="NCBI Taxonomy" id="3024236"/>
    <lineage>
        <taxon>Bacteria</taxon>
        <taxon>Bacillati</taxon>
        <taxon>Bacillota</taxon>
        <taxon>Clostridia</taxon>
        <taxon>Lutisporales</taxon>
        <taxon>Lutisporaceae</taxon>
        <taxon>Lutispora</taxon>
    </lineage>
</organism>
<evidence type="ECO:0000256" key="2">
    <source>
        <dbReference type="SAM" id="SignalP"/>
    </source>
</evidence>
<dbReference type="EMBL" id="JAJEKE010000012">
    <property type="protein sequence ID" value="MCQ1530465.1"/>
    <property type="molecule type" value="Genomic_DNA"/>
</dbReference>
<dbReference type="RefSeq" id="WP_255227991.1">
    <property type="nucleotide sequence ID" value="NZ_JAJEKE010000012.1"/>
</dbReference>
<name>A0ABT1NGS9_9FIRM</name>
<evidence type="ECO:0000256" key="1">
    <source>
        <dbReference type="ARBA" id="ARBA00022729"/>
    </source>
</evidence>
<keyword evidence="1 2" id="KW-0732">Signal</keyword>